<keyword evidence="5" id="KW-0560">Oxidoreductase</keyword>
<feature type="region of interest" description="Disordered" evidence="7">
    <location>
        <begin position="1"/>
        <end position="47"/>
    </location>
</feature>
<evidence type="ECO:0000313" key="9">
    <source>
        <dbReference type="EMBL" id="CAK0872329.1"/>
    </source>
</evidence>
<dbReference type="EMBL" id="CAUYUJ010017159">
    <property type="protein sequence ID" value="CAK0872329.1"/>
    <property type="molecule type" value="Genomic_DNA"/>
</dbReference>
<evidence type="ECO:0000313" key="10">
    <source>
        <dbReference type="Proteomes" id="UP001189429"/>
    </source>
</evidence>
<dbReference type="InterPro" id="IPR005123">
    <property type="entry name" value="Oxoglu/Fe-dep_dioxygenase_dom"/>
</dbReference>
<comment type="cofactor">
    <cofactor evidence="1">
        <name>L-ascorbate</name>
        <dbReference type="ChEBI" id="CHEBI:38290"/>
    </cofactor>
</comment>
<dbReference type="PROSITE" id="PS51471">
    <property type="entry name" value="FE2OG_OXY"/>
    <property type="match status" value="1"/>
</dbReference>
<feature type="compositionally biased region" description="Low complexity" evidence="7">
    <location>
        <begin position="21"/>
        <end position="44"/>
    </location>
</feature>
<feature type="domain" description="Fe2OG dioxygenase" evidence="8">
    <location>
        <begin position="370"/>
        <end position="464"/>
    </location>
</feature>
<evidence type="ECO:0000256" key="7">
    <source>
        <dbReference type="SAM" id="MobiDB-lite"/>
    </source>
</evidence>
<evidence type="ECO:0000256" key="2">
    <source>
        <dbReference type="ARBA" id="ARBA00022723"/>
    </source>
</evidence>
<dbReference type="CDD" id="cd00195">
    <property type="entry name" value="UBCc_UEV"/>
    <property type="match status" value="1"/>
</dbReference>
<protein>
    <recommendedName>
        <fullName evidence="8">Fe2OG dioxygenase domain-containing protein</fullName>
    </recommendedName>
</protein>
<dbReference type="Proteomes" id="UP001189429">
    <property type="component" value="Unassembled WGS sequence"/>
</dbReference>
<dbReference type="InterPro" id="IPR006620">
    <property type="entry name" value="Pro_4_hyd_alph"/>
</dbReference>
<evidence type="ECO:0000256" key="1">
    <source>
        <dbReference type="ARBA" id="ARBA00001961"/>
    </source>
</evidence>
<accession>A0ABN9VJ81</accession>
<comment type="caution">
    <text evidence="9">The sequence shown here is derived from an EMBL/GenBank/DDBJ whole genome shotgun (WGS) entry which is preliminary data.</text>
</comment>
<evidence type="ECO:0000259" key="8">
    <source>
        <dbReference type="PROSITE" id="PS51471"/>
    </source>
</evidence>
<keyword evidence="4" id="KW-0223">Dioxygenase</keyword>
<gene>
    <name evidence="9" type="ORF">PCOR1329_LOCUS57828</name>
</gene>
<sequence length="538" mass="60447">MGVGAGSPRAEAEPPAPAPPSGEGSAAADPDAGAQPSAAAAAAAPPRPPFSLEALRAEAGLLRSEHEWYVSRVGELRSPTYICTKDDELHRVRPGEGPWDLTVSVRGGPRGGSAPEEAPGEEQRGDPTQADSSREGRTARAYDFPFQVRLRFDEDWPVQPPVVRFQCVIHHALIDDEQGMLLPFYKTLERTQDNIFTIPLILKAVREFLVDPLAAWGIPIAQAPTRLTLSIADNEEMNEKRLTTIKKYAAMVKHQEFFRVPVVLREEWFEPAFWRAHMENTPEAWRALLEEHLENEVYSFKMLSEVFCEQLLEEIFNFYDSGLPARRPNSMNNYGIILNEIGLEPLIDGLQAMLQTLGDMLWPGAGSDWDGHHCFIVRYREGEDLGLDMHTDDSDVTFNLCLGLNFQGAGLQFCGLMGAPNHRRHTLTYQHVKGSVVCHLGRKRHGADDISEGERLNLILWNHSSTYRETSEYKEPPYSTEEGPPDQVCVSYTHDRDYGIFKEYPRGKEKFKGRGWCPPKQYEYADFKQDAPRVLGGG</sequence>
<evidence type="ECO:0000256" key="6">
    <source>
        <dbReference type="ARBA" id="ARBA00023004"/>
    </source>
</evidence>
<evidence type="ECO:0000256" key="4">
    <source>
        <dbReference type="ARBA" id="ARBA00022964"/>
    </source>
</evidence>
<dbReference type="SMART" id="SM00702">
    <property type="entry name" value="P4Hc"/>
    <property type="match status" value="1"/>
</dbReference>
<keyword evidence="2" id="KW-0479">Metal-binding</keyword>
<dbReference type="PANTHER" id="PTHR24014">
    <property type="entry name" value="2-OXOGLUTARATE AND IRON-DEPENDENT OXYGENASE DOMAIN-CONTAINING PROTEIN 2"/>
    <property type="match status" value="1"/>
</dbReference>
<dbReference type="Pfam" id="PF25238">
    <property type="entry name" value="OGFOD2-like"/>
    <property type="match status" value="1"/>
</dbReference>
<evidence type="ECO:0000256" key="5">
    <source>
        <dbReference type="ARBA" id="ARBA00023002"/>
    </source>
</evidence>
<keyword evidence="6" id="KW-0408">Iron</keyword>
<reference evidence="9" key="1">
    <citation type="submission" date="2023-10" db="EMBL/GenBank/DDBJ databases">
        <authorList>
            <person name="Chen Y."/>
            <person name="Shah S."/>
            <person name="Dougan E. K."/>
            <person name="Thang M."/>
            <person name="Chan C."/>
        </authorList>
    </citation>
    <scope>NUCLEOTIDE SEQUENCE [LARGE SCALE GENOMIC DNA]</scope>
</reference>
<dbReference type="SUPFAM" id="SSF54495">
    <property type="entry name" value="UBC-like"/>
    <property type="match status" value="1"/>
</dbReference>
<dbReference type="Gene3D" id="3.10.110.10">
    <property type="entry name" value="Ubiquitin Conjugating Enzyme"/>
    <property type="match status" value="1"/>
</dbReference>
<keyword evidence="3" id="KW-0847">Vitamin C</keyword>
<dbReference type="InterPro" id="IPR016135">
    <property type="entry name" value="UBQ-conjugating_enzyme/RWD"/>
</dbReference>
<feature type="region of interest" description="Disordered" evidence="7">
    <location>
        <begin position="90"/>
        <end position="137"/>
    </location>
</feature>
<organism evidence="9 10">
    <name type="scientific">Prorocentrum cordatum</name>
    <dbReference type="NCBI Taxonomy" id="2364126"/>
    <lineage>
        <taxon>Eukaryota</taxon>
        <taxon>Sar</taxon>
        <taxon>Alveolata</taxon>
        <taxon>Dinophyceae</taxon>
        <taxon>Prorocentrales</taxon>
        <taxon>Prorocentraceae</taxon>
        <taxon>Prorocentrum</taxon>
    </lineage>
</organism>
<proteinExistence type="predicted"/>
<dbReference type="PANTHER" id="PTHR24014:SF4">
    <property type="entry name" value="2-OXOGLUTARATE AND IRON-DEPENDENT OXYGENASE DOMAIN-CONTAINING PROTEIN 2"/>
    <property type="match status" value="1"/>
</dbReference>
<evidence type="ECO:0000256" key="3">
    <source>
        <dbReference type="ARBA" id="ARBA00022896"/>
    </source>
</evidence>
<keyword evidence="10" id="KW-1185">Reference proteome</keyword>
<name>A0ABN9VJ81_9DINO</name>